<reference evidence="3 4" key="1">
    <citation type="submission" date="2020-08" db="EMBL/GenBank/DDBJ databases">
        <title>Genome public.</title>
        <authorList>
            <person name="Liu C."/>
            <person name="Sun Q."/>
        </authorList>
    </citation>
    <scope>NUCLEOTIDE SEQUENCE [LARGE SCALE GENOMIC DNA]</scope>
    <source>
        <strain evidence="3 4">NSJ-56</strain>
    </source>
</reference>
<keyword evidence="1" id="KW-1133">Transmembrane helix</keyword>
<keyword evidence="4" id="KW-1185">Reference proteome</keyword>
<feature type="transmembrane region" description="Helical" evidence="1">
    <location>
        <begin position="42"/>
        <end position="65"/>
    </location>
</feature>
<proteinExistence type="predicted"/>
<evidence type="ECO:0000313" key="3">
    <source>
        <dbReference type="EMBL" id="MBC5621161.1"/>
    </source>
</evidence>
<dbReference type="EMBL" id="JACOOH010000003">
    <property type="protein sequence ID" value="MBC5621161.1"/>
    <property type="molecule type" value="Genomic_DNA"/>
</dbReference>
<feature type="transmembrane region" description="Helical" evidence="1">
    <location>
        <begin position="6"/>
        <end position="30"/>
    </location>
</feature>
<dbReference type="InterPro" id="IPR018060">
    <property type="entry name" value="HTH_AraC"/>
</dbReference>
<sequence length="367" mass="42320">MIGRELVEAFAFTAPVVCALVCMVMVLLDARTRGRSREDRQLRLFLALAYFVTSLGWMGLVFYTIYPRVFIYYHSVFLLTLMLDQVLFYRFVAILTGTGEYRRFGRLHLAIPLGIVAVSVIFDFAVPVSLQAAVVYGDDASGTWFRVMYAVTTLVFVVYNTVYPALSLRNIRRYKRCVVNYSSDARRSSLGWLALMQALILVCVPVPLAGLLFRIPVFATNYFVWLGALPTFVFYLILCYNLLDDNYVIIRQDAGEEEYPPDKSIPPGRARFTRYMREKKPYLNPKLRITDLAAGMHTNRSYLSAFINKEFGMNFCRLINRYRLAHLERLRLSPDNAGKSKMELVIMAGFSNYRSYLRVKEEERLVN</sequence>
<feature type="transmembrane region" description="Helical" evidence="1">
    <location>
        <begin position="189"/>
        <end position="210"/>
    </location>
</feature>
<evidence type="ECO:0000313" key="4">
    <source>
        <dbReference type="Proteomes" id="UP000646484"/>
    </source>
</evidence>
<comment type="caution">
    <text evidence="3">The sequence shown here is derived from an EMBL/GenBank/DDBJ whole genome shotgun (WGS) entry which is preliminary data.</text>
</comment>
<keyword evidence="1" id="KW-0812">Transmembrane</keyword>
<dbReference type="Gene3D" id="1.10.10.60">
    <property type="entry name" value="Homeodomain-like"/>
    <property type="match status" value="1"/>
</dbReference>
<keyword evidence="1" id="KW-0472">Membrane</keyword>
<dbReference type="Proteomes" id="UP000646484">
    <property type="component" value="Unassembled WGS sequence"/>
</dbReference>
<feature type="transmembrane region" description="Helical" evidence="1">
    <location>
        <begin position="71"/>
        <end position="95"/>
    </location>
</feature>
<gene>
    <name evidence="3" type="ORF">H8S64_08625</name>
</gene>
<name>A0ABR7CZR1_9BACT</name>
<feature type="domain" description="HTH araC/xylS-type" evidence="2">
    <location>
        <begin position="270"/>
        <end position="367"/>
    </location>
</feature>
<protein>
    <submittedName>
        <fullName evidence="3">Helix-turn-helix transcriptional regulator</fullName>
    </submittedName>
</protein>
<feature type="transmembrane region" description="Helical" evidence="1">
    <location>
        <begin position="147"/>
        <end position="168"/>
    </location>
</feature>
<feature type="transmembrane region" description="Helical" evidence="1">
    <location>
        <begin position="107"/>
        <end position="127"/>
    </location>
</feature>
<evidence type="ECO:0000259" key="2">
    <source>
        <dbReference type="PROSITE" id="PS01124"/>
    </source>
</evidence>
<accession>A0ABR7CZR1</accession>
<feature type="transmembrane region" description="Helical" evidence="1">
    <location>
        <begin position="222"/>
        <end position="243"/>
    </location>
</feature>
<evidence type="ECO:0000256" key="1">
    <source>
        <dbReference type="SAM" id="Phobius"/>
    </source>
</evidence>
<dbReference type="PROSITE" id="PS01124">
    <property type="entry name" value="HTH_ARAC_FAMILY_2"/>
    <property type="match status" value="1"/>
</dbReference>
<organism evidence="3 4">
    <name type="scientific">Butyricimonas hominis</name>
    <dbReference type="NCBI Taxonomy" id="2763032"/>
    <lineage>
        <taxon>Bacteria</taxon>
        <taxon>Pseudomonadati</taxon>
        <taxon>Bacteroidota</taxon>
        <taxon>Bacteroidia</taxon>
        <taxon>Bacteroidales</taxon>
        <taxon>Odoribacteraceae</taxon>
        <taxon>Butyricimonas</taxon>
    </lineage>
</organism>